<feature type="domain" description="DUF6534" evidence="2">
    <location>
        <begin position="164"/>
        <end position="251"/>
    </location>
</feature>
<feature type="transmembrane region" description="Helical" evidence="1">
    <location>
        <begin position="45"/>
        <end position="66"/>
    </location>
</feature>
<dbReference type="AlphaFoldDB" id="A0AAD6S2J5"/>
<dbReference type="InterPro" id="IPR045339">
    <property type="entry name" value="DUF6534"/>
</dbReference>
<feature type="transmembrane region" description="Helical" evidence="1">
    <location>
        <begin position="86"/>
        <end position="104"/>
    </location>
</feature>
<dbReference type="EMBL" id="JARJCM010000285">
    <property type="protein sequence ID" value="KAJ7019725.1"/>
    <property type="molecule type" value="Genomic_DNA"/>
</dbReference>
<evidence type="ECO:0000313" key="4">
    <source>
        <dbReference type="EMBL" id="KAJ7028129.1"/>
    </source>
</evidence>
<feature type="transmembrane region" description="Helical" evidence="1">
    <location>
        <begin position="116"/>
        <end position="140"/>
    </location>
</feature>
<dbReference type="PANTHER" id="PTHR40465:SF1">
    <property type="entry name" value="DUF6534 DOMAIN-CONTAINING PROTEIN"/>
    <property type="match status" value="1"/>
</dbReference>
<feature type="transmembrane region" description="Helical" evidence="1">
    <location>
        <begin position="6"/>
        <end position="33"/>
    </location>
</feature>
<evidence type="ECO:0000259" key="2">
    <source>
        <dbReference type="Pfam" id="PF20152"/>
    </source>
</evidence>
<proteinExistence type="predicted"/>
<evidence type="ECO:0000313" key="5">
    <source>
        <dbReference type="Proteomes" id="UP001218188"/>
    </source>
</evidence>
<dbReference type="Pfam" id="PF20152">
    <property type="entry name" value="DUF6534"/>
    <property type="match status" value="1"/>
</dbReference>
<gene>
    <name evidence="4" type="ORF">C8F04DRAFT_1120582</name>
    <name evidence="3" type="ORF">C8F04DRAFT_1146888</name>
</gene>
<reference evidence="3" key="1">
    <citation type="submission" date="2023-03" db="EMBL/GenBank/DDBJ databases">
        <title>Massive genome expansion in bonnet fungi (Mycena s.s.) driven by repeated elements and novel gene families across ecological guilds.</title>
        <authorList>
            <consortium name="Lawrence Berkeley National Laboratory"/>
            <person name="Harder C.B."/>
            <person name="Miyauchi S."/>
            <person name="Viragh M."/>
            <person name="Kuo A."/>
            <person name="Thoen E."/>
            <person name="Andreopoulos B."/>
            <person name="Lu D."/>
            <person name="Skrede I."/>
            <person name="Drula E."/>
            <person name="Henrissat B."/>
            <person name="Morin E."/>
            <person name="Kohler A."/>
            <person name="Barry K."/>
            <person name="LaButti K."/>
            <person name="Morin E."/>
            <person name="Salamov A."/>
            <person name="Lipzen A."/>
            <person name="Mereny Z."/>
            <person name="Hegedus B."/>
            <person name="Baldrian P."/>
            <person name="Stursova M."/>
            <person name="Weitz H."/>
            <person name="Taylor A."/>
            <person name="Grigoriev I.V."/>
            <person name="Nagy L.G."/>
            <person name="Martin F."/>
            <person name="Kauserud H."/>
        </authorList>
    </citation>
    <scope>NUCLEOTIDE SEQUENCE</scope>
    <source>
        <strain evidence="3">CBHHK200</strain>
    </source>
</reference>
<protein>
    <recommendedName>
        <fullName evidence="2">DUF6534 domain-containing protein</fullName>
    </recommendedName>
</protein>
<feature type="transmembrane region" description="Helical" evidence="1">
    <location>
        <begin position="226"/>
        <end position="247"/>
    </location>
</feature>
<evidence type="ECO:0000313" key="3">
    <source>
        <dbReference type="EMBL" id="KAJ7019725.1"/>
    </source>
</evidence>
<accession>A0AAD6S2J5</accession>
<feature type="transmembrane region" description="Helical" evidence="1">
    <location>
        <begin position="152"/>
        <end position="178"/>
    </location>
</feature>
<dbReference type="Proteomes" id="UP001218188">
    <property type="component" value="Unassembled WGS sequence"/>
</dbReference>
<organism evidence="3 5">
    <name type="scientific">Mycena alexandri</name>
    <dbReference type="NCBI Taxonomy" id="1745969"/>
    <lineage>
        <taxon>Eukaryota</taxon>
        <taxon>Fungi</taxon>
        <taxon>Dikarya</taxon>
        <taxon>Basidiomycota</taxon>
        <taxon>Agaricomycotina</taxon>
        <taxon>Agaricomycetes</taxon>
        <taxon>Agaricomycetidae</taxon>
        <taxon>Agaricales</taxon>
        <taxon>Marasmiineae</taxon>
        <taxon>Mycenaceae</taxon>
        <taxon>Mycena</taxon>
    </lineage>
</organism>
<dbReference type="EMBL" id="JARJCM010000116">
    <property type="protein sequence ID" value="KAJ7028129.1"/>
    <property type="molecule type" value="Genomic_DNA"/>
</dbReference>
<name>A0AAD6S2J5_9AGAR</name>
<comment type="caution">
    <text evidence="3">The sequence shown here is derived from an EMBL/GenBank/DDBJ whole genome shotgun (WGS) entry which is preliminary data.</text>
</comment>
<keyword evidence="1" id="KW-1133">Transmembrane helix</keyword>
<evidence type="ECO:0000256" key="1">
    <source>
        <dbReference type="SAM" id="Phobius"/>
    </source>
</evidence>
<dbReference type="PANTHER" id="PTHR40465">
    <property type="entry name" value="CHROMOSOME 1, WHOLE GENOME SHOTGUN SEQUENCE"/>
    <property type="match status" value="1"/>
</dbReference>
<sequence>MAPLDSSLGAVVIGCMIMLFMFGILTVQVFSYSRNFPDDSRKLKLLVAVVWVTELIHAALTCAATYEKTVTFFGNTPELFHLTASFNLSVAFVAVIGPLVQSFYAYRILKISGSRVIPVITWILLALRFLNVVAISITSFMHPNIIEYKARFGWLLICSLGGTAGTDVLITGTTCYYLRAQRQSSAYFHHTRKMMDLLILWTTQTALLTSSAAVIMLTCFLVMDNFIWVGVLFVFPLCFSNSLLATLNSRNIISGAGKTTDVVMAPSGLSFLDPSVSSRIREFHPSRSNGYPSQAGRDTIVIEMSPTQDTSVETKAGRRD</sequence>
<keyword evidence="1" id="KW-0472">Membrane</keyword>
<keyword evidence="1" id="KW-0812">Transmembrane</keyword>
<feature type="transmembrane region" description="Helical" evidence="1">
    <location>
        <begin position="198"/>
        <end position="220"/>
    </location>
</feature>
<keyword evidence="5" id="KW-1185">Reference proteome</keyword>